<comment type="caution">
    <text evidence="6">The sequence shown here is derived from an EMBL/GenBank/DDBJ whole genome shotgun (WGS) entry which is preliminary data.</text>
</comment>
<dbReference type="PANTHER" id="PTHR43649">
    <property type="entry name" value="ARABINOSE-BINDING PROTEIN-RELATED"/>
    <property type="match status" value="1"/>
</dbReference>
<dbReference type="OrthoDB" id="9798191at2"/>
<dbReference type="AlphaFoldDB" id="A0A2W1LDB8"/>
<dbReference type="GO" id="GO:0030313">
    <property type="term" value="C:cell envelope"/>
    <property type="evidence" value="ECO:0007669"/>
    <property type="project" value="UniProtKB-SubCell"/>
</dbReference>
<evidence type="ECO:0000313" key="7">
    <source>
        <dbReference type="Proteomes" id="UP000249522"/>
    </source>
</evidence>
<comment type="subcellular location">
    <subcellularLocation>
        <location evidence="1">Cell envelope</location>
    </subcellularLocation>
</comment>
<dbReference type="SUPFAM" id="SSF53850">
    <property type="entry name" value="Periplasmic binding protein-like II"/>
    <property type="match status" value="1"/>
</dbReference>
<dbReference type="Gene3D" id="3.40.190.10">
    <property type="entry name" value="Periplasmic binding protein-like II"/>
    <property type="match status" value="1"/>
</dbReference>
<dbReference type="PROSITE" id="PS51257">
    <property type="entry name" value="PROKAR_LIPOPROTEIN"/>
    <property type="match status" value="1"/>
</dbReference>
<dbReference type="Pfam" id="PF01547">
    <property type="entry name" value="SBP_bac_1"/>
    <property type="match status" value="1"/>
</dbReference>
<dbReference type="PANTHER" id="PTHR43649:SF31">
    <property type="entry name" value="SN-GLYCEROL-3-PHOSPHATE-BINDING PERIPLASMIC PROTEIN UGPB"/>
    <property type="match status" value="1"/>
</dbReference>
<protein>
    <recommendedName>
        <fullName evidence="8">Sugar ABC transporter substrate-binding protein</fullName>
    </recommendedName>
</protein>
<organism evidence="6 7">
    <name type="scientific">Paenibacillus sambharensis</name>
    <dbReference type="NCBI Taxonomy" id="1803190"/>
    <lineage>
        <taxon>Bacteria</taxon>
        <taxon>Bacillati</taxon>
        <taxon>Bacillota</taxon>
        <taxon>Bacilli</taxon>
        <taxon>Bacillales</taxon>
        <taxon>Paenibacillaceae</taxon>
        <taxon>Paenibacillus</taxon>
    </lineage>
</organism>
<dbReference type="RefSeq" id="WP_111149704.1">
    <property type="nucleotide sequence ID" value="NZ_QKRB01000060.1"/>
</dbReference>
<evidence type="ECO:0000256" key="3">
    <source>
        <dbReference type="ARBA" id="ARBA00022448"/>
    </source>
</evidence>
<evidence type="ECO:0000313" key="6">
    <source>
        <dbReference type="EMBL" id="PZD93062.1"/>
    </source>
</evidence>
<feature type="signal peptide" evidence="5">
    <location>
        <begin position="1"/>
        <end position="26"/>
    </location>
</feature>
<comment type="similarity">
    <text evidence="2">Belongs to the bacterial solute-binding protein 1 family.</text>
</comment>
<reference evidence="6 7" key="1">
    <citation type="submission" date="2018-06" db="EMBL/GenBank/DDBJ databases">
        <title>Paenibacillus imtechensis sp. nov.</title>
        <authorList>
            <person name="Pinnaka A.K."/>
            <person name="Singh H."/>
            <person name="Kaur M."/>
        </authorList>
    </citation>
    <scope>NUCLEOTIDE SEQUENCE [LARGE SCALE GENOMIC DNA]</scope>
    <source>
        <strain evidence="6 7">SMB1</strain>
    </source>
</reference>
<dbReference type="EMBL" id="QKRB01000060">
    <property type="protein sequence ID" value="PZD93062.1"/>
    <property type="molecule type" value="Genomic_DNA"/>
</dbReference>
<dbReference type="InterPro" id="IPR006059">
    <property type="entry name" value="SBP"/>
</dbReference>
<evidence type="ECO:0008006" key="8">
    <source>
        <dbReference type="Google" id="ProtNLM"/>
    </source>
</evidence>
<proteinExistence type="inferred from homology"/>
<gene>
    <name evidence="6" type="ORF">DNH61_25100</name>
</gene>
<dbReference type="Proteomes" id="UP000249522">
    <property type="component" value="Unassembled WGS sequence"/>
</dbReference>
<keyword evidence="4 5" id="KW-0732">Signal</keyword>
<evidence type="ECO:0000256" key="1">
    <source>
        <dbReference type="ARBA" id="ARBA00004196"/>
    </source>
</evidence>
<sequence length="408" mass="45041">MKGRFTKRAAAGAAIVIILLMLQACAAPPEPEELEGTLRIAVNSEDGFNYSSGNALAIHFPNVKIETVTRPESVQTVADYIDWLKGTSADMYMINHEYFYYKLVNEGVLKPLDPLLKKNKHDTGSYALGSIDYLRAMGDGQLYALPVGFETEALFINQSLFRSEGIPMPETPLTWHELLSLASSFPGEQRGYDTWSTPGQLLLQISEQDNLAIWDGKQMTVNTEGWMKLLTDYEGLLGEEADYLELTDKDNFIAGDAAMAWAKPSYALRLHDKKLDFEWEMMAPPAGAGGASDLRFTGLIGIGSDSDKDSLAWRVMEYMAGKEAAVPSLDILPLTDVPSAVSGVTVQPLYEQRFGTFRAPKEPVELDESLPPMAAEHLTAFFQGRYTAEETLQRIESEGNALIAAYPN</sequence>
<evidence type="ECO:0000256" key="4">
    <source>
        <dbReference type="ARBA" id="ARBA00022729"/>
    </source>
</evidence>
<accession>A0A2W1LDB8</accession>
<evidence type="ECO:0000256" key="2">
    <source>
        <dbReference type="ARBA" id="ARBA00008520"/>
    </source>
</evidence>
<feature type="chain" id="PRO_5015945932" description="Sugar ABC transporter substrate-binding protein" evidence="5">
    <location>
        <begin position="27"/>
        <end position="408"/>
    </location>
</feature>
<name>A0A2W1LDB8_9BACL</name>
<evidence type="ECO:0000256" key="5">
    <source>
        <dbReference type="SAM" id="SignalP"/>
    </source>
</evidence>
<dbReference type="InterPro" id="IPR050490">
    <property type="entry name" value="Bact_solute-bd_prot1"/>
</dbReference>
<keyword evidence="7" id="KW-1185">Reference proteome</keyword>
<keyword evidence="3" id="KW-0813">Transport</keyword>